<protein>
    <submittedName>
        <fullName evidence="3">FG-GAP-like repeat-containing protein</fullName>
    </submittedName>
</protein>
<dbReference type="Proteomes" id="UP001603013">
    <property type="component" value="Unassembled WGS sequence"/>
</dbReference>
<organism evidence="3 4">
    <name type="scientific">Streptomyces lateritius</name>
    <dbReference type="NCBI Taxonomy" id="67313"/>
    <lineage>
        <taxon>Bacteria</taxon>
        <taxon>Bacillati</taxon>
        <taxon>Actinomycetota</taxon>
        <taxon>Actinomycetes</taxon>
        <taxon>Kitasatosporales</taxon>
        <taxon>Streptomycetaceae</taxon>
        <taxon>Streptomyces</taxon>
    </lineage>
</organism>
<evidence type="ECO:0000313" key="3">
    <source>
        <dbReference type="EMBL" id="MFF8277875.1"/>
    </source>
</evidence>
<dbReference type="NCBIfam" id="NF033679">
    <property type="entry name" value="DNRLRE_dom"/>
    <property type="match status" value="1"/>
</dbReference>
<accession>A0ABW6YDP0</accession>
<feature type="compositionally biased region" description="Pro residues" evidence="2">
    <location>
        <begin position="365"/>
        <end position="377"/>
    </location>
</feature>
<evidence type="ECO:0000256" key="1">
    <source>
        <dbReference type="ARBA" id="ARBA00022729"/>
    </source>
</evidence>
<dbReference type="EMBL" id="JBIBSM010000008">
    <property type="protein sequence ID" value="MFF8277875.1"/>
    <property type="molecule type" value="Genomic_DNA"/>
</dbReference>
<feature type="region of interest" description="Disordered" evidence="2">
    <location>
        <begin position="272"/>
        <end position="404"/>
    </location>
</feature>
<gene>
    <name evidence="3" type="ORF">ACF05T_17460</name>
</gene>
<keyword evidence="4" id="KW-1185">Reference proteome</keyword>
<reference evidence="3 4" key="1">
    <citation type="submission" date="2024-10" db="EMBL/GenBank/DDBJ databases">
        <title>The Natural Products Discovery Center: Release of the First 8490 Sequenced Strains for Exploring Actinobacteria Biosynthetic Diversity.</title>
        <authorList>
            <person name="Kalkreuter E."/>
            <person name="Kautsar S.A."/>
            <person name="Yang D."/>
            <person name="Bader C.D."/>
            <person name="Teijaro C.N."/>
            <person name="Fluegel L."/>
            <person name="Davis C.M."/>
            <person name="Simpson J.R."/>
            <person name="Lauterbach L."/>
            <person name="Steele A.D."/>
            <person name="Gui C."/>
            <person name="Meng S."/>
            <person name="Li G."/>
            <person name="Viehrig K."/>
            <person name="Ye F."/>
            <person name="Su P."/>
            <person name="Kiefer A.F."/>
            <person name="Nichols A."/>
            <person name="Cepeda A.J."/>
            <person name="Yan W."/>
            <person name="Fan B."/>
            <person name="Jiang Y."/>
            <person name="Adhikari A."/>
            <person name="Zheng C.-J."/>
            <person name="Schuster L."/>
            <person name="Cowan T.M."/>
            <person name="Smanski M.J."/>
            <person name="Chevrette M.G."/>
            <person name="De Carvalho L.P.S."/>
            <person name="Shen B."/>
        </authorList>
    </citation>
    <scope>NUCLEOTIDE SEQUENCE [LARGE SCALE GENOMIC DNA]</scope>
    <source>
        <strain evidence="3 4">NPDC015755</strain>
    </source>
</reference>
<dbReference type="RefSeq" id="WP_391935092.1">
    <property type="nucleotide sequence ID" value="NZ_JBIBSM010000008.1"/>
</dbReference>
<dbReference type="InterPro" id="IPR028994">
    <property type="entry name" value="Integrin_alpha_N"/>
</dbReference>
<proteinExistence type="predicted"/>
<feature type="compositionally biased region" description="Low complexity" evidence="2">
    <location>
        <begin position="289"/>
        <end position="305"/>
    </location>
</feature>
<comment type="caution">
    <text evidence="3">The sequence shown here is derived from an EMBL/GenBank/DDBJ whole genome shotgun (WGS) entry which is preliminary data.</text>
</comment>
<name>A0ABW6YDP0_9ACTN</name>
<evidence type="ECO:0000313" key="4">
    <source>
        <dbReference type="Proteomes" id="UP001603013"/>
    </source>
</evidence>
<dbReference type="SUPFAM" id="SSF69318">
    <property type="entry name" value="Integrin alpha N-terminal domain"/>
    <property type="match status" value="1"/>
</dbReference>
<keyword evidence="1" id="KW-0732">Signal</keyword>
<feature type="region of interest" description="Disordered" evidence="2">
    <location>
        <begin position="133"/>
        <end position="160"/>
    </location>
</feature>
<feature type="compositionally biased region" description="Polar residues" evidence="2">
    <location>
        <begin position="380"/>
        <end position="399"/>
    </location>
</feature>
<sequence>MTSRWRRPYGRRSLAAVATAVVLASGLTYAGLNESGREGLNSATPRPEQRQPVTLTEADAALRAARTGKPVEATALRSAYTTTWAHPDGSLLRRMHASPVRAKVDGVWKAIDPTLERVDAGWAPKATNTTMVFSAGSKADEGSARKGGSGSEPERASRASVRVPLLSSDGITPGTGNTLATITVDGHDIVLTWPDTIPTPIVDGSRALYPEILPGADLVLTADDNGFAQLLVVKTRAAAADPRVARLAYGLSSPDLSFSLDPVSGIVSAQDQGGEDIAESPTPLMWDSAGVTATTDGQAGTDATASPEVLPSDSAGTPLDPDETETPSAEPTDAIQDGDVEDPFNEVLPEASDETPDPSATEPEPTVPPVPAEPTPEPSQTGAAATLSLPSLNGPQPASNGALVETHLDGGNWVLIPDQEFLADATTVYPVFIDPSVKEHTNDWTTAYSKHPYANFYNGKNFNKGGTHEARVGFESDTWGTSRSFFTIDWNPDLKGALVTKAVLRTVNTYSWSCQARSMSVHLTGTINSKTNWKNAPSMNDGNRIGRRSFAHGYKASCGDDYEVFDVKSTAQRAVDNGWPTITLGFRATDESSQYSWKKFQANGGSDPYIELSYNRPPNAPTSLDLDPDLSCDTTYPYVNLGASSLSLWASSSDKDGNLASVNFELSLSSGGPNLLGSKGKVSVGSQTSSARVHTDSFATGSTGLKLVNGQTYSWRARSVDKFGSTSGYSHTKVPCRFVFDTTAPSAPIVTSPHFPDADARDNGFNNDSEDSTWSTVKFGTAGTFTFKAGQTDVIRYEYGFNQGNYPFSVSRTSGAAVTTLTSVTTVKPPMAGPNVLYVRAVDDAGHVSPPTKYFFYLAPRDKADEPGDFTGDDIADMFVVDGNGNLRLYPGEARSDDLTRGNGDIGYSMSGAYRGNPAKDPNGDDGLPVYAAAPSGYWKDTLITHLGDVYGGDGLQDLIVRREGKLWVYPGDGYGAVNIDKRQQILLPANAPDPAEYSQIVAAGDVTGDGKTDFFLTTGSAFWVLTGYNGATVETATRLASTVWTDRDIVTVQDINGDGVTDLLYRNDTAGKLYLRLGKPGASGGVDFASLAAAADSASPGGVDITYGASGWQSTNVRLLLGTPDVNGDSIPDIWTIRTDGSVRFYAGTTGEMQHAGVTIVSNSNGVGWKNKLAIG</sequence>
<dbReference type="Pfam" id="PF13517">
    <property type="entry name" value="FG-GAP_3"/>
    <property type="match status" value="1"/>
</dbReference>
<evidence type="ECO:0000256" key="2">
    <source>
        <dbReference type="SAM" id="MobiDB-lite"/>
    </source>
</evidence>
<dbReference type="InterPro" id="IPR013517">
    <property type="entry name" value="FG-GAP"/>
</dbReference>